<dbReference type="GO" id="GO:0008782">
    <property type="term" value="F:adenosylhomocysteine nucleosidase activity"/>
    <property type="evidence" value="ECO:0007669"/>
    <property type="project" value="TreeGrafter"/>
</dbReference>
<sequence length="228" mass="25026">MNILLTAATPEELAPTLAWLRERADGTERNFMRFGNVEVHLLFTGMGPLATAYALGAYLTNHAVQLAIQGGIAGAFDRDLAIGEVVRVENDRLLDFGAEDRDGSWLNLADMGFRYATPFQEDGSLKPITVSAQYLPYRVVSGGTTGRSSGSRSTIDRLRRQFPEVQIETMEGAAFFYATQMAGVEPLQLRAISNYVTERDRESWQIGKAIAALDGALQRVLGAFMEQA</sequence>
<dbReference type="UniPathway" id="UPA00079"/>
<protein>
    <recommendedName>
        <fullName evidence="1 2">Futalosine hydrolase</fullName>
        <shortName evidence="1">FL hydrolase</shortName>
        <ecNumber evidence="1 2">3.2.2.26</ecNumber>
    </recommendedName>
    <alternativeName>
        <fullName evidence="1">Futalosine nucleosidase</fullName>
    </alternativeName>
    <alternativeName>
        <fullName evidence="1">Menaquinone biosynthetic enzyme MqnB</fullName>
    </alternativeName>
</protein>
<dbReference type="InterPro" id="IPR019963">
    <property type="entry name" value="FL_hydrolase_MqnB"/>
</dbReference>
<dbReference type="EMBL" id="PTJC01000006">
    <property type="protein sequence ID" value="PPK86662.1"/>
    <property type="molecule type" value="Genomic_DNA"/>
</dbReference>
<dbReference type="GO" id="GO:0008930">
    <property type="term" value="F:methylthioadenosine nucleosidase activity"/>
    <property type="evidence" value="ECO:0007669"/>
    <property type="project" value="TreeGrafter"/>
</dbReference>
<dbReference type="Pfam" id="PF01048">
    <property type="entry name" value="PNP_UDP_1"/>
    <property type="match status" value="1"/>
</dbReference>
<evidence type="ECO:0000259" key="3">
    <source>
        <dbReference type="Pfam" id="PF01048"/>
    </source>
</evidence>
<comment type="catalytic activity">
    <reaction evidence="1">
        <text>futalosine + H2O = dehypoxanthine futalosine + hypoxanthine</text>
        <dbReference type="Rhea" id="RHEA:25904"/>
        <dbReference type="ChEBI" id="CHEBI:15377"/>
        <dbReference type="ChEBI" id="CHEBI:17368"/>
        <dbReference type="ChEBI" id="CHEBI:58863"/>
        <dbReference type="ChEBI" id="CHEBI:58864"/>
        <dbReference type="EC" id="3.2.2.26"/>
    </reaction>
</comment>
<dbReference type="GO" id="GO:0019284">
    <property type="term" value="P:L-methionine salvage from S-adenosylmethionine"/>
    <property type="evidence" value="ECO:0007669"/>
    <property type="project" value="TreeGrafter"/>
</dbReference>
<dbReference type="AlphaFoldDB" id="A0A2S6I652"/>
<keyword evidence="5" id="KW-1185">Reference proteome</keyword>
<dbReference type="InterPro" id="IPR000845">
    <property type="entry name" value="Nucleoside_phosphorylase_d"/>
</dbReference>
<dbReference type="InterPro" id="IPR035994">
    <property type="entry name" value="Nucleoside_phosphorylase_sf"/>
</dbReference>
<comment type="function">
    <text evidence="1">Catalyzes the hydrolysis of futalosine (FL) to dehypoxanthine futalosine (DHFL) and hypoxanthine, a step in the biosynthesis of menaquinone (MK, vitamin K2).</text>
</comment>
<dbReference type="Proteomes" id="UP000237662">
    <property type="component" value="Unassembled WGS sequence"/>
</dbReference>
<keyword evidence="1" id="KW-0474">Menaquinone biosynthesis</keyword>
<evidence type="ECO:0000313" key="5">
    <source>
        <dbReference type="Proteomes" id="UP000237662"/>
    </source>
</evidence>
<dbReference type="OrthoDB" id="9788270at2"/>
<gene>
    <name evidence="1" type="primary">mqnB</name>
    <name evidence="4" type="ORF">CLV84_3598</name>
</gene>
<comment type="similarity">
    <text evidence="1">Belongs to the PNP/UDP phosphorylase family. Futalosine hydrolase subfamily.</text>
</comment>
<dbReference type="EC" id="3.2.2.26" evidence="1 2"/>
<comment type="caution">
    <text evidence="4">The sequence shown here is derived from an EMBL/GenBank/DDBJ whole genome shotgun (WGS) entry which is preliminary data.</text>
</comment>
<evidence type="ECO:0000256" key="1">
    <source>
        <dbReference type="HAMAP-Rule" id="MF_00991"/>
    </source>
</evidence>
<keyword evidence="1 4" id="KW-0378">Hydrolase</keyword>
<dbReference type="GO" id="GO:0005829">
    <property type="term" value="C:cytosol"/>
    <property type="evidence" value="ECO:0007669"/>
    <property type="project" value="TreeGrafter"/>
</dbReference>
<dbReference type="NCBIfam" id="TIGR03664">
    <property type="entry name" value="fut_nucase"/>
    <property type="match status" value="1"/>
</dbReference>
<dbReference type="Gene3D" id="3.40.50.1580">
    <property type="entry name" value="Nucleoside phosphorylase domain"/>
    <property type="match status" value="1"/>
</dbReference>
<dbReference type="SUPFAM" id="SSF53167">
    <property type="entry name" value="Purine and uridine phosphorylases"/>
    <property type="match status" value="1"/>
</dbReference>
<name>A0A2S6I652_9BACT</name>
<dbReference type="PANTHER" id="PTHR46832:SF2">
    <property type="entry name" value="FUTALOSINE HYDROLASE"/>
    <property type="match status" value="1"/>
</dbReference>
<feature type="domain" description="Nucleoside phosphorylase" evidence="3">
    <location>
        <begin position="3"/>
        <end position="210"/>
    </location>
</feature>
<dbReference type="GO" id="GO:0009116">
    <property type="term" value="P:nucleoside metabolic process"/>
    <property type="evidence" value="ECO:0007669"/>
    <property type="project" value="InterPro"/>
</dbReference>
<dbReference type="PANTHER" id="PTHR46832">
    <property type="entry name" value="5'-METHYLTHIOADENOSINE/S-ADENOSYLHOMOCYSTEINE NUCLEOSIDASE"/>
    <property type="match status" value="1"/>
</dbReference>
<comment type="pathway">
    <text evidence="1">Quinol/quinone metabolism; menaquinone biosynthesis.</text>
</comment>
<evidence type="ECO:0000256" key="2">
    <source>
        <dbReference type="NCBIfam" id="TIGR03664"/>
    </source>
</evidence>
<dbReference type="RefSeq" id="WP_104421081.1">
    <property type="nucleotide sequence ID" value="NZ_PTJC01000006.1"/>
</dbReference>
<reference evidence="4 5" key="1">
    <citation type="submission" date="2018-02" db="EMBL/GenBank/DDBJ databases">
        <title>Genomic Encyclopedia of Archaeal and Bacterial Type Strains, Phase II (KMG-II): from individual species to whole genera.</title>
        <authorList>
            <person name="Goeker M."/>
        </authorList>
    </citation>
    <scope>NUCLEOTIDE SEQUENCE [LARGE SCALE GENOMIC DNA]</scope>
    <source>
        <strain evidence="4 5">DSM 29526</strain>
    </source>
</reference>
<dbReference type="GO" id="GO:0009234">
    <property type="term" value="P:menaquinone biosynthetic process"/>
    <property type="evidence" value="ECO:0007669"/>
    <property type="project" value="UniProtKB-UniRule"/>
</dbReference>
<proteinExistence type="inferred from homology"/>
<accession>A0A2S6I652</accession>
<dbReference type="HAMAP" id="MF_00991">
    <property type="entry name" value="MqnB"/>
    <property type="match status" value="1"/>
</dbReference>
<organism evidence="4 5">
    <name type="scientific">Neolewinella xylanilytica</name>
    <dbReference type="NCBI Taxonomy" id="1514080"/>
    <lineage>
        <taxon>Bacteria</taxon>
        <taxon>Pseudomonadati</taxon>
        <taxon>Bacteroidota</taxon>
        <taxon>Saprospiria</taxon>
        <taxon>Saprospirales</taxon>
        <taxon>Lewinellaceae</taxon>
        <taxon>Neolewinella</taxon>
    </lineage>
</organism>
<evidence type="ECO:0000313" key="4">
    <source>
        <dbReference type="EMBL" id="PPK86662.1"/>
    </source>
</evidence>